<dbReference type="Proteomes" id="UP000242497">
    <property type="component" value="Unassembled WGS sequence"/>
</dbReference>
<keyword evidence="1" id="KW-0472">Membrane</keyword>
<feature type="transmembrane region" description="Helical" evidence="1">
    <location>
        <begin position="39"/>
        <end position="66"/>
    </location>
</feature>
<evidence type="ECO:0000313" key="2">
    <source>
        <dbReference type="EMBL" id="SHJ91252.1"/>
    </source>
</evidence>
<keyword evidence="1" id="KW-0812">Transmembrane</keyword>
<accession>A0A1M6N6F2</accession>
<proteinExistence type="predicted"/>
<evidence type="ECO:0000313" key="3">
    <source>
        <dbReference type="Proteomes" id="UP000242497"/>
    </source>
</evidence>
<dbReference type="EMBL" id="FRAE01000020">
    <property type="protein sequence ID" value="SHJ91252.1"/>
    <property type="molecule type" value="Genomic_DNA"/>
</dbReference>
<feature type="transmembrane region" description="Helical" evidence="1">
    <location>
        <begin position="86"/>
        <end position="110"/>
    </location>
</feature>
<reference evidence="3" key="1">
    <citation type="submission" date="2016-11" db="EMBL/GenBank/DDBJ databases">
        <authorList>
            <person name="Varghese N."/>
            <person name="Submissions S."/>
        </authorList>
    </citation>
    <scope>NUCLEOTIDE SEQUENCE [LARGE SCALE GENOMIC DNA]</scope>
    <source>
        <strain evidence="3">DSM 15518</strain>
    </source>
</reference>
<protein>
    <submittedName>
        <fullName evidence="2">Uncharacterized protein</fullName>
    </submittedName>
</protein>
<organism evidence="2 3">
    <name type="scientific">Tepidibacter formicigenes DSM 15518</name>
    <dbReference type="NCBI Taxonomy" id="1123349"/>
    <lineage>
        <taxon>Bacteria</taxon>
        <taxon>Bacillati</taxon>
        <taxon>Bacillota</taxon>
        <taxon>Clostridia</taxon>
        <taxon>Peptostreptococcales</taxon>
        <taxon>Peptostreptococcaceae</taxon>
        <taxon>Tepidibacter</taxon>
    </lineage>
</organism>
<evidence type="ECO:0000256" key="1">
    <source>
        <dbReference type="SAM" id="Phobius"/>
    </source>
</evidence>
<feature type="transmembrane region" description="Helical" evidence="1">
    <location>
        <begin position="6"/>
        <end position="27"/>
    </location>
</feature>
<keyword evidence="3" id="KW-1185">Reference proteome</keyword>
<gene>
    <name evidence="2" type="ORF">SAMN02744037_01178</name>
</gene>
<sequence>MQKITILRVTFFIVIINLFSFICYIIEVYHPSTIKMPQFIFNCIFIYMLFSIIPTIINLIILIKLFKKFFTSFNLSKKTLWINLSLHIFYLTIYIFNLIPVLLIFLAPLIKPGMNYKMYPIE</sequence>
<dbReference type="AlphaFoldDB" id="A0A1M6N6F2"/>
<keyword evidence="1" id="KW-1133">Transmembrane helix</keyword>
<name>A0A1M6N6F2_9FIRM</name>